<evidence type="ECO:0000256" key="1">
    <source>
        <dbReference type="ARBA" id="ARBA00004651"/>
    </source>
</evidence>
<dbReference type="InterPro" id="IPR003339">
    <property type="entry name" value="ABC/ECF_trnsptr_transmembrane"/>
</dbReference>
<name>A0A2R7YXB9_9ACTN</name>
<feature type="transmembrane region" description="Helical" evidence="6">
    <location>
        <begin position="69"/>
        <end position="90"/>
    </location>
</feature>
<evidence type="ECO:0000256" key="3">
    <source>
        <dbReference type="ARBA" id="ARBA00022692"/>
    </source>
</evidence>
<evidence type="ECO:0000313" key="7">
    <source>
        <dbReference type="EMBL" id="PUA80993.1"/>
    </source>
</evidence>
<sequence length="223" mass="24593">MGAGHGRGFPVTHGHSPVHRMAAHHKLLVLVGFMLLVVATPRDWYVAFAAYAVVVLVVIRASRVPLRHIGRLMVIEVPFVLFALLMPVIATGPRTEVLGLSLSEHGLVAAFALLAKGTIGVASSLTFAVTTEPDEILRGLQRLHVPDLVVQIMGFMFRYLDLVTGDLSRMLVAMRSRGCDPRSPRHWWALASTMGALFIRTYERGERVHLAMLSRGYTGRLPR</sequence>
<feature type="transmembrane region" description="Helical" evidence="6">
    <location>
        <begin position="110"/>
        <end position="131"/>
    </location>
</feature>
<dbReference type="OrthoDB" id="4533at2"/>
<evidence type="ECO:0000256" key="5">
    <source>
        <dbReference type="ARBA" id="ARBA00023136"/>
    </source>
</evidence>
<comment type="subcellular location">
    <subcellularLocation>
        <location evidence="1">Cell membrane</location>
        <topology evidence="1">Multi-pass membrane protein</topology>
    </subcellularLocation>
</comment>
<dbReference type="GO" id="GO:0006824">
    <property type="term" value="P:cobalt ion transport"/>
    <property type="evidence" value="ECO:0007669"/>
    <property type="project" value="InterPro"/>
</dbReference>
<dbReference type="RefSeq" id="WP_108344561.1">
    <property type="nucleotide sequence ID" value="NZ_PYXZ01000004.1"/>
</dbReference>
<keyword evidence="4 6" id="KW-1133">Transmembrane helix</keyword>
<dbReference type="PANTHER" id="PTHR34857">
    <property type="entry name" value="SLL0384 PROTEIN"/>
    <property type="match status" value="1"/>
</dbReference>
<feature type="transmembrane region" description="Helical" evidence="6">
    <location>
        <begin position="44"/>
        <end position="62"/>
    </location>
</feature>
<protein>
    <submittedName>
        <fullName evidence="7">Cobalt ECF transporter T component CbiQ</fullName>
    </submittedName>
</protein>
<proteinExistence type="predicted"/>
<organism evidence="7 8">
    <name type="scientific">Nocardioides currus</name>
    <dbReference type="NCBI Taxonomy" id="2133958"/>
    <lineage>
        <taxon>Bacteria</taxon>
        <taxon>Bacillati</taxon>
        <taxon>Actinomycetota</taxon>
        <taxon>Actinomycetes</taxon>
        <taxon>Propionibacteriales</taxon>
        <taxon>Nocardioidaceae</taxon>
        <taxon>Nocardioides</taxon>
    </lineage>
</organism>
<comment type="caution">
    <text evidence="7">The sequence shown here is derived from an EMBL/GenBank/DDBJ whole genome shotgun (WGS) entry which is preliminary data.</text>
</comment>
<dbReference type="NCBIfam" id="TIGR02454">
    <property type="entry name" value="ECF_T_CbiQ"/>
    <property type="match status" value="1"/>
</dbReference>
<dbReference type="CDD" id="cd16914">
    <property type="entry name" value="EcfT"/>
    <property type="match status" value="1"/>
</dbReference>
<dbReference type="PANTHER" id="PTHR34857:SF2">
    <property type="entry name" value="SLL0384 PROTEIN"/>
    <property type="match status" value="1"/>
</dbReference>
<evidence type="ECO:0000313" key="8">
    <source>
        <dbReference type="Proteomes" id="UP000244867"/>
    </source>
</evidence>
<evidence type="ECO:0000256" key="4">
    <source>
        <dbReference type="ARBA" id="ARBA00022989"/>
    </source>
</evidence>
<dbReference type="Pfam" id="PF02361">
    <property type="entry name" value="CbiQ"/>
    <property type="match status" value="1"/>
</dbReference>
<dbReference type="InterPro" id="IPR012809">
    <property type="entry name" value="ECF_CbiQ"/>
</dbReference>
<dbReference type="AlphaFoldDB" id="A0A2R7YXB9"/>
<keyword evidence="5 6" id="KW-0472">Membrane</keyword>
<gene>
    <name evidence="7" type="primary">cbiQ</name>
    <name evidence="7" type="ORF">C7S10_11440</name>
</gene>
<reference evidence="7 8" key="1">
    <citation type="submission" date="2018-03" db="EMBL/GenBank/DDBJ databases">
        <authorList>
            <person name="Keele B.F."/>
        </authorList>
    </citation>
    <scope>NUCLEOTIDE SEQUENCE [LARGE SCALE GENOMIC DNA]</scope>
    <source>
        <strain evidence="7 8">IB-3</strain>
    </source>
</reference>
<accession>A0A2R7YXB9</accession>
<keyword evidence="8" id="KW-1185">Reference proteome</keyword>
<keyword evidence="2" id="KW-1003">Cell membrane</keyword>
<dbReference type="Proteomes" id="UP000244867">
    <property type="component" value="Unassembled WGS sequence"/>
</dbReference>
<dbReference type="EMBL" id="PYXZ01000004">
    <property type="protein sequence ID" value="PUA80993.1"/>
    <property type="molecule type" value="Genomic_DNA"/>
</dbReference>
<keyword evidence="3 6" id="KW-0812">Transmembrane</keyword>
<dbReference type="InterPro" id="IPR051611">
    <property type="entry name" value="ECF_transporter_component"/>
</dbReference>
<evidence type="ECO:0000256" key="2">
    <source>
        <dbReference type="ARBA" id="ARBA00022475"/>
    </source>
</evidence>
<feature type="transmembrane region" description="Helical" evidence="6">
    <location>
        <begin position="21"/>
        <end position="38"/>
    </location>
</feature>
<evidence type="ECO:0000256" key="6">
    <source>
        <dbReference type="SAM" id="Phobius"/>
    </source>
</evidence>
<dbReference type="GO" id="GO:0043190">
    <property type="term" value="C:ATP-binding cassette (ABC) transporter complex"/>
    <property type="evidence" value="ECO:0007669"/>
    <property type="project" value="InterPro"/>
</dbReference>